<dbReference type="OrthoDB" id="678557at2"/>
<evidence type="ECO:0000256" key="1">
    <source>
        <dbReference type="SAM" id="MobiDB-lite"/>
    </source>
</evidence>
<proteinExistence type="predicted"/>
<feature type="compositionally biased region" description="Low complexity" evidence="1">
    <location>
        <begin position="99"/>
        <end position="137"/>
    </location>
</feature>
<reference evidence="3" key="1">
    <citation type="submission" date="2016-10" db="EMBL/GenBank/DDBJ databases">
        <authorList>
            <person name="Varghese N."/>
            <person name="Submissions S."/>
        </authorList>
    </citation>
    <scope>NUCLEOTIDE SEQUENCE [LARGE SCALE GENOMIC DNA]</scope>
    <source>
        <strain evidence="3">CGMCC 1.8704</strain>
    </source>
</reference>
<organism evidence="2 3">
    <name type="scientific">Flavobacterium sinopsychrotolerans</name>
    <dbReference type="NCBI Taxonomy" id="604089"/>
    <lineage>
        <taxon>Bacteria</taxon>
        <taxon>Pseudomonadati</taxon>
        <taxon>Bacteroidota</taxon>
        <taxon>Flavobacteriia</taxon>
        <taxon>Flavobacteriales</taxon>
        <taxon>Flavobacteriaceae</taxon>
        <taxon>Flavobacterium</taxon>
    </lineage>
</organism>
<dbReference type="STRING" id="604089.SAMN04487942_2201"/>
<sequence>MKSFLSLLFISSLLLTSCKKEVETPNNTAPTNIVPFTEVGKQMQNQQALTATQSQQNPNITNQNTAVTTSGAVATGMNPAHGQSGHRCDIPVGAPLNSPAAATAPATPQQNKPVPAATVTTTTTPTVTTTAPTTPTPEGMNPPHGQENHRCDIAVGAPLPK</sequence>
<feature type="region of interest" description="Disordered" evidence="1">
    <location>
        <begin position="73"/>
        <end position="150"/>
    </location>
</feature>
<dbReference type="PROSITE" id="PS51257">
    <property type="entry name" value="PROKAR_LIPOPROTEIN"/>
    <property type="match status" value="1"/>
</dbReference>
<evidence type="ECO:0000313" key="2">
    <source>
        <dbReference type="EMBL" id="SEO24442.1"/>
    </source>
</evidence>
<dbReference type="EMBL" id="FODN01000004">
    <property type="protein sequence ID" value="SEO24442.1"/>
    <property type="molecule type" value="Genomic_DNA"/>
</dbReference>
<dbReference type="Proteomes" id="UP000198657">
    <property type="component" value="Unassembled WGS sequence"/>
</dbReference>
<accession>A0A1H8N4F0</accession>
<keyword evidence="3" id="KW-1185">Reference proteome</keyword>
<name>A0A1H8N4F0_9FLAO</name>
<gene>
    <name evidence="2" type="ORF">SAMN04487942_2201</name>
</gene>
<dbReference type="RefSeq" id="WP_091170873.1">
    <property type="nucleotide sequence ID" value="NZ_CBCSFM010000011.1"/>
</dbReference>
<protein>
    <submittedName>
        <fullName evidence="2">Uncharacterized protein</fullName>
    </submittedName>
</protein>
<dbReference type="AlphaFoldDB" id="A0A1H8N4F0"/>
<evidence type="ECO:0000313" key="3">
    <source>
        <dbReference type="Proteomes" id="UP000198657"/>
    </source>
</evidence>